<keyword evidence="3" id="KW-0328">Glycosyltransferase</keyword>
<dbReference type="CDD" id="cd02522">
    <property type="entry name" value="GT_2_like_a"/>
    <property type="match status" value="1"/>
</dbReference>
<keyword evidence="2" id="KW-1003">Cell membrane</keyword>
<evidence type="ECO:0000256" key="2">
    <source>
        <dbReference type="ARBA" id="ARBA00022475"/>
    </source>
</evidence>
<evidence type="ECO:0000313" key="7">
    <source>
        <dbReference type="EMBL" id="PAP78766.1"/>
    </source>
</evidence>
<gene>
    <name evidence="7" type="ORF">BSZ37_12400</name>
</gene>
<keyword evidence="4" id="KW-0808">Transferase</keyword>
<proteinExistence type="predicted"/>
<sequence>MGDADSDVDADSAPPASRISVIVPAWNEAERIEETLASVVRQAGPWEVLVALGDSDDGTAEAALRALPEARILRGARGRARQMNDGAAAATGDAFLFLHADTRLPPGALDAVRHALAAPTVVAGCFRTAFALDGARFGPLGRRAMRAWSARFWMRWHRFAFGDRALFARREAFAAVGGFPDQPIFEDLDAVRALRRHGRFVFLDAEVETSARRFERHGAVRQQLRNAGLWAAWLLGADPVRLKRFYSDRDRG</sequence>
<dbReference type="Proteomes" id="UP000216339">
    <property type="component" value="Unassembled WGS sequence"/>
</dbReference>
<dbReference type="GO" id="GO:0016757">
    <property type="term" value="F:glycosyltransferase activity"/>
    <property type="evidence" value="ECO:0007669"/>
    <property type="project" value="UniProtKB-KW"/>
</dbReference>
<dbReference type="PANTHER" id="PTHR43646:SF2">
    <property type="entry name" value="GLYCOSYLTRANSFERASE 2-LIKE DOMAIN-CONTAINING PROTEIN"/>
    <property type="match status" value="1"/>
</dbReference>
<evidence type="ECO:0000256" key="3">
    <source>
        <dbReference type="ARBA" id="ARBA00022676"/>
    </source>
</evidence>
<organism evidence="7 8">
    <name type="scientific">Rubrivirga marina</name>
    <dbReference type="NCBI Taxonomy" id="1196024"/>
    <lineage>
        <taxon>Bacteria</taxon>
        <taxon>Pseudomonadati</taxon>
        <taxon>Rhodothermota</taxon>
        <taxon>Rhodothermia</taxon>
        <taxon>Rhodothermales</taxon>
        <taxon>Rubricoccaceae</taxon>
        <taxon>Rubrivirga</taxon>
    </lineage>
</organism>
<evidence type="ECO:0000256" key="4">
    <source>
        <dbReference type="ARBA" id="ARBA00022679"/>
    </source>
</evidence>
<dbReference type="AlphaFoldDB" id="A0A271J5G4"/>
<dbReference type="OrthoDB" id="9815923at2"/>
<dbReference type="SUPFAM" id="SSF53448">
    <property type="entry name" value="Nucleotide-diphospho-sugar transferases"/>
    <property type="match status" value="1"/>
</dbReference>
<dbReference type="Pfam" id="PF00535">
    <property type="entry name" value="Glycos_transf_2"/>
    <property type="match status" value="1"/>
</dbReference>
<dbReference type="PANTHER" id="PTHR43646">
    <property type="entry name" value="GLYCOSYLTRANSFERASE"/>
    <property type="match status" value="1"/>
</dbReference>
<evidence type="ECO:0000256" key="5">
    <source>
        <dbReference type="ARBA" id="ARBA00023136"/>
    </source>
</evidence>
<name>A0A271J5G4_9BACT</name>
<evidence type="ECO:0000256" key="1">
    <source>
        <dbReference type="ARBA" id="ARBA00004236"/>
    </source>
</evidence>
<dbReference type="InterPro" id="IPR026461">
    <property type="entry name" value="Trfase_2_rSAM/seldom_assoc"/>
</dbReference>
<dbReference type="InterPro" id="IPR029044">
    <property type="entry name" value="Nucleotide-diphossugar_trans"/>
</dbReference>
<dbReference type="Gene3D" id="3.90.550.10">
    <property type="entry name" value="Spore Coat Polysaccharide Biosynthesis Protein SpsA, Chain A"/>
    <property type="match status" value="1"/>
</dbReference>
<keyword evidence="8" id="KW-1185">Reference proteome</keyword>
<dbReference type="InterPro" id="IPR001173">
    <property type="entry name" value="Glyco_trans_2-like"/>
</dbReference>
<protein>
    <recommendedName>
        <fullName evidence="6">Glycosyltransferase 2-like domain-containing protein</fullName>
    </recommendedName>
</protein>
<keyword evidence="5" id="KW-0472">Membrane</keyword>
<comment type="subcellular location">
    <subcellularLocation>
        <location evidence="1">Cell membrane</location>
    </subcellularLocation>
</comment>
<dbReference type="EMBL" id="MQWD01000001">
    <property type="protein sequence ID" value="PAP78766.1"/>
    <property type="molecule type" value="Genomic_DNA"/>
</dbReference>
<accession>A0A271J5G4</accession>
<evidence type="ECO:0000259" key="6">
    <source>
        <dbReference type="Pfam" id="PF00535"/>
    </source>
</evidence>
<feature type="domain" description="Glycosyltransferase 2-like" evidence="6">
    <location>
        <begin position="20"/>
        <end position="142"/>
    </location>
</feature>
<dbReference type="GO" id="GO:0005886">
    <property type="term" value="C:plasma membrane"/>
    <property type="evidence" value="ECO:0007669"/>
    <property type="project" value="UniProtKB-SubCell"/>
</dbReference>
<dbReference type="NCBIfam" id="TIGR04283">
    <property type="entry name" value="glyco_like_mftF"/>
    <property type="match status" value="1"/>
</dbReference>
<evidence type="ECO:0000313" key="8">
    <source>
        <dbReference type="Proteomes" id="UP000216339"/>
    </source>
</evidence>
<comment type="caution">
    <text evidence="7">The sequence shown here is derived from an EMBL/GenBank/DDBJ whole genome shotgun (WGS) entry which is preliminary data.</text>
</comment>
<reference evidence="7 8" key="1">
    <citation type="submission" date="2016-11" db="EMBL/GenBank/DDBJ databases">
        <title>Study of marine rhodopsin-containing bacteria.</title>
        <authorList>
            <person name="Yoshizawa S."/>
            <person name="Kumagai Y."/>
            <person name="Kogure K."/>
        </authorList>
    </citation>
    <scope>NUCLEOTIDE SEQUENCE [LARGE SCALE GENOMIC DNA]</scope>
    <source>
        <strain evidence="7 8">SAORIC-28</strain>
    </source>
</reference>